<organism evidence="9 10">
    <name type="scientific">Dyella dinghuensis</name>
    <dbReference type="NCBI Taxonomy" id="1920169"/>
    <lineage>
        <taxon>Bacteria</taxon>
        <taxon>Pseudomonadati</taxon>
        <taxon>Pseudomonadota</taxon>
        <taxon>Gammaproteobacteria</taxon>
        <taxon>Lysobacterales</taxon>
        <taxon>Rhodanobacteraceae</taxon>
        <taxon>Dyella</taxon>
    </lineage>
</organism>
<dbReference type="Pfam" id="PF01070">
    <property type="entry name" value="FMN_dh"/>
    <property type="match status" value="1"/>
</dbReference>
<feature type="binding site" evidence="7">
    <location>
        <begin position="77"/>
        <end position="79"/>
    </location>
    <ligand>
        <name>FMN</name>
        <dbReference type="ChEBI" id="CHEBI:58210"/>
    </ligand>
</feature>
<evidence type="ECO:0000256" key="2">
    <source>
        <dbReference type="ARBA" id="ARBA00022630"/>
    </source>
</evidence>
<accession>A0A3S0QYI2</accession>
<dbReference type="GO" id="GO:0004459">
    <property type="term" value="F:L-lactate dehydrogenase (NAD+) activity"/>
    <property type="evidence" value="ECO:0007669"/>
    <property type="project" value="UniProtKB-EC"/>
</dbReference>
<dbReference type="NCBIfam" id="NF008398">
    <property type="entry name" value="PRK11197.1"/>
    <property type="match status" value="1"/>
</dbReference>
<dbReference type="AlphaFoldDB" id="A0A3S0QYI2"/>
<feature type="domain" description="FMN hydroxy acid dehydrogenase" evidence="8">
    <location>
        <begin position="1"/>
        <end position="378"/>
    </location>
</feature>
<dbReference type="InterPro" id="IPR000262">
    <property type="entry name" value="FMN-dep_DH"/>
</dbReference>
<feature type="binding site" evidence="7">
    <location>
        <position position="278"/>
    </location>
    <ligand>
        <name>glyoxylate</name>
        <dbReference type="ChEBI" id="CHEBI:36655"/>
    </ligand>
</feature>
<dbReference type="PROSITE" id="PS00557">
    <property type="entry name" value="FMN_HYDROXY_ACID_DH_1"/>
    <property type="match status" value="1"/>
</dbReference>
<keyword evidence="3 7" id="KW-0288">FMN</keyword>
<proteinExistence type="inferred from homology"/>
<feature type="binding site" evidence="7">
    <location>
        <begin position="306"/>
        <end position="310"/>
    </location>
    <ligand>
        <name>FMN</name>
        <dbReference type="ChEBI" id="CHEBI:58210"/>
    </ligand>
</feature>
<evidence type="ECO:0000256" key="6">
    <source>
        <dbReference type="PIRSR" id="PIRSR000138-1"/>
    </source>
</evidence>
<gene>
    <name evidence="9" type="ORF">EKH79_04550</name>
</gene>
<evidence type="ECO:0000256" key="3">
    <source>
        <dbReference type="ARBA" id="ARBA00022643"/>
    </source>
</evidence>
<evidence type="ECO:0000313" key="10">
    <source>
        <dbReference type="Proteomes" id="UP000267077"/>
    </source>
</evidence>
<comment type="similarity">
    <text evidence="5">Belongs to the FMN-dependent alpha-hydroxy acid dehydrogenase family.</text>
</comment>
<feature type="binding site" evidence="7">
    <location>
        <position position="273"/>
    </location>
    <ligand>
        <name>FMN</name>
        <dbReference type="ChEBI" id="CHEBI:58210"/>
    </ligand>
</feature>
<dbReference type="PANTHER" id="PTHR10578:SF85">
    <property type="entry name" value="L-LACTATE DEHYDROGENASE"/>
    <property type="match status" value="1"/>
</dbReference>
<dbReference type="InterPro" id="IPR037396">
    <property type="entry name" value="FMN_HAD"/>
</dbReference>
<feature type="active site" description="Proton acceptor" evidence="6">
    <location>
        <position position="275"/>
    </location>
</feature>
<feature type="binding site" evidence="7">
    <location>
        <position position="164"/>
    </location>
    <ligand>
        <name>glyoxylate</name>
        <dbReference type="ChEBI" id="CHEBI:36655"/>
    </ligand>
</feature>
<name>A0A3S0QYI2_9GAMM</name>
<evidence type="ECO:0000313" key="9">
    <source>
        <dbReference type="EMBL" id="RUL65974.1"/>
    </source>
</evidence>
<dbReference type="GO" id="GO:0010181">
    <property type="term" value="F:FMN binding"/>
    <property type="evidence" value="ECO:0007669"/>
    <property type="project" value="InterPro"/>
</dbReference>
<keyword evidence="4 9" id="KW-0560">Oxidoreductase</keyword>
<dbReference type="PROSITE" id="PS51349">
    <property type="entry name" value="FMN_HYDROXY_ACID_DH_2"/>
    <property type="match status" value="1"/>
</dbReference>
<feature type="binding site" evidence="7">
    <location>
        <position position="24"/>
    </location>
    <ligand>
        <name>glyoxylate</name>
        <dbReference type="ChEBI" id="CHEBI:36655"/>
    </ligand>
</feature>
<protein>
    <submittedName>
        <fullName evidence="9">L-lactate dehydrogenase</fullName>
        <ecNumber evidence="9">1.1.1.27</ecNumber>
    </submittedName>
</protein>
<dbReference type="GO" id="GO:0005886">
    <property type="term" value="C:plasma membrane"/>
    <property type="evidence" value="ECO:0007669"/>
    <property type="project" value="TreeGrafter"/>
</dbReference>
<dbReference type="EMBL" id="RYZR01000003">
    <property type="protein sequence ID" value="RUL65974.1"/>
    <property type="molecule type" value="Genomic_DNA"/>
</dbReference>
<evidence type="ECO:0000259" key="8">
    <source>
        <dbReference type="PROSITE" id="PS51349"/>
    </source>
</evidence>
<dbReference type="EC" id="1.1.1.27" evidence="9"/>
<comment type="caution">
    <text evidence="9">The sequence shown here is derived from an EMBL/GenBank/DDBJ whole genome shotgun (WGS) entry which is preliminary data.</text>
</comment>
<evidence type="ECO:0000256" key="4">
    <source>
        <dbReference type="ARBA" id="ARBA00023002"/>
    </source>
</evidence>
<evidence type="ECO:0000256" key="1">
    <source>
        <dbReference type="ARBA" id="ARBA00001917"/>
    </source>
</evidence>
<dbReference type="OrthoDB" id="9770452at2"/>
<comment type="cofactor">
    <cofactor evidence="1">
        <name>FMN</name>
        <dbReference type="ChEBI" id="CHEBI:58210"/>
    </cofactor>
</comment>
<dbReference type="RefSeq" id="WP_126672603.1">
    <property type="nucleotide sequence ID" value="NZ_RYZR01000003.1"/>
</dbReference>
<dbReference type="InterPro" id="IPR012133">
    <property type="entry name" value="Alpha-hydoxy_acid_DH_FMN"/>
</dbReference>
<dbReference type="FunFam" id="3.20.20.70:FF:000029">
    <property type="entry name" value="L-lactate dehydrogenase"/>
    <property type="match status" value="1"/>
</dbReference>
<dbReference type="PIRSF" id="PIRSF000138">
    <property type="entry name" value="Al-hdrx_acd_dh"/>
    <property type="match status" value="1"/>
</dbReference>
<evidence type="ECO:0000256" key="7">
    <source>
        <dbReference type="PIRSR" id="PIRSR000138-2"/>
    </source>
</evidence>
<feature type="binding site" evidence="7">
    <location>
        <position position="275"/>
    </location>
    <ligand>
        <name>glyoxylate</name>
        <dbReference type="ChEBI" id="CHEBI:36655"/>
    </ligand>
</feature>
<keyword evidence="10" id="KW-1185">Reference proteome</keyword>
<feature type="binding site" evidence="7">
    <location>
        <position position="251"/>
    </location>
    <ligand>
        <name>FMN</name>
        <dbReference type="ChEBI" id="CHEBI:58210"/>
    </ligand>
</feature>
<dbReference type="Gene3D" id="3.20.20.70">
    <property type="entry name" value="Aldolase class I"/>
    <property type="match status" value="1"/>
</dbReference>
<feature type="binding site" evidence="7">
    <location>
        <position position="127"/>
    </location>
    <ligand>
        <name>FMN</name>
        <dbReference type="ChEBI" id="CHEBI:58210"/>
    </ligand>
</feature>
<dbReference type="InterPro" id="IPR008259">
    <property type="entry name" value="FMN_hydac_DH_AS"/>
</dbReference>
<evidence type="ECO:0000256" key="5">
    <source>
        <dbReference type="ARBA" id="ARBA00024042"/>
    </source>
</evidence>
<dbReference type="Proteomes" id="UP000267077">
    <property type="component" value="Unassembled WGS sequence"/>
</dbReference>
<reference evidence="9 10" key="1">
    <citation type="submission" date="2018-12" db="EMBL/GenBank/DDBJ databases">
        <title>Dyella dinghuensis sp. nov. DHOA06 and Dyella choica sp. nov. 4M-K27, isolated from forest soil.</title>
        <authorList>
            <person name="Qiu L.-H."/>
            <person name="Gao Z.-H."/>
        </authorList>
    </citation>
    <scope>NUCLEOTIDE SEQUENCE [LARGE SCALE GENOMIC DNA]</scope>
    <source>
        <strain evidence="9 10">DHOA06</strain>
    </source>
</reference>
<dbReference type="InterPro" id="IPR013785">
    <property type="entry name" value="Aldolase_TIM"/>
</dbReference>
<feature type="binding site" evidence="7">
    <location>
        <begin position="329"/>
        <end position="330"/>
    </location>
    <ligand>
        <name>FMN</name>
        <dbReference type="ChEBI" id="CHEBI:58210"/>
    </ligand>
</feature>
<feature type="binding site" evidence="7">
    <location>
        <position position="155"/>
    </location>
    <ligand>
        <name>FMN</name>
        <dbReference type="ChEBI" id="CHEBI:58210"/>
    </ligand>
</feature>
<dbReference type="SUPFAM" id="SSF51395">
    <property type="entry name" value="FMN-linked oxidoreductases"/>
    <property type="match status" value="1"/>
</dbReference>
<feature type="binding site" evidence="7">
    <location>
        <position position="129"/>
    </location>
    <ligand>
        <name>glyoxylate</name>
        <dbReference type="ChEBI" id="CHEBI:36655"/>
    </ligand>
</feature>
<dbReference type="CDD" id="cd02809">
    <property type="entry name" value="alpha_hydroxyacid_oxid_FMN"/>
    <property type="match status" value="1"/>
</dbReference>
<sequence length="378" mass="41140">MNIANIEDYRKLCEARLPRFLYDYISGGSYQENTLRANIAELQATLLRQRVMVDESHLNLSIDLWGQAMSLPIVLGPVGMAGMYSSRGEVKAANAAKAAGIPFTLSTMGVCDVHEVAQKTGIPPWFQLYMLKDRGFVKSVIERSVSAGSKVLVFTVDLATPGRRYSEVHDGMEKDPTFLGMLGFVAQGATHPRWALDIIMKGRPLKFGTVAEAMPKGVPYGKFVHDNFDASTTWKDIEWIRSIFPGKIILKGILDPEDAKRAVQTNIDGIVVSNHGGRQLDSVTSTIRALPKVVDAVQGSVPVFMDGGIRSGLDVLKALALGAKACFVGRAWAYALGAAGESGVRDMLEILKEELRVGMILTGCNDVNRATPDLLLKD</sequence>
<feature type="binding site" evidence="7">
    <location>
        <position position="106"/>
    </location>
    <ligand>
        <name>FMN</name>
        <dbReference type="ChEBI" id="CHEBI:58210"/>
    </ligand>
</feature>
<dbReference type="GO" id="GO:0009060">
    <property type="term" value="P:aerobic respiration"/>
    <property type="evidence" value="ECO:0007669"/>
    <property type="project" value="TreeGrafter"/>
</dbReference>
<keyword evidence="2 7" id="KW-0285">Flavoprotein</keyword>
<dbReference type="PANTHER" id="PTHR10578">
    <property type="entry name" value="S -2-HYDROXY-ACID OXIDASE-RELATED"/>
    <property type="match status" value="1"/>
</dbReference>